<dbReference type="KEGG" id="gim:F1728_05015"/>
<keyword evidence="2" id="KW-1185">Reference proteome</keyword>
<reference evidence="1 2" key="1">
    <citation type="submission" date="2019-09" db="EMBL/GenBank/DDBJ databases">
        <title>Gimesia benthica sp. nov., a novel bacterium isolated from deep-sea water of the Northwest Indian Ocean.</title>
        <authorList>
            <person name="Dai X."/>
        </authorList>
    </citation>
    <scope>NUCLEOTIDE SEQUENCE [LARGE SCALE GENOMIC DNA]</scope>
    <source>
        <strain evidence="1 2">E7</strain>
    </source>
</reference>
<organism evidence="1 2">
    <name type="scientific">Gimesia benthica</name>
    <dbReference type="NCBI Taxonomy" id="2608982"/>
    <lineage>
        <taxon>Bacteria</taxon>
        <taxon>Pseudomonadati</taxon>
        <taxon>Planctomycetota</taxon>
        <taxon>Planctomycetia</taxon>
        <taxon>Planctomycetales</taxon>
        <taxon>Planctomycetaceae</taxon>
        <taxon>Gimesia</taxon>
    </lineage>
</organism>
<evidence type="ECO:0000313" key="1">
    <source>
        <dbReference type="EMBL" id="QGQ22090.1"/>
    </source>
</evidence>
<dbReference type="AlphaFoldDB" id="A0A6I6A843"/>
<evidence type="ECO:0000313" key="2">
    <source>
        <dbReference type="Proteomes" id="UP000427281"/>
    </source>
</evidence>
<dbReference type="Proteomes" id="UP000427281">
    <property type="component" value="Chromosome"/>
</dbReference>
<gene>
    <name evidence="1" type="ORF">F1728_05015</name>
</gene>
<proteinExistence type="predicted"/>
<accession>A0A6I6A843</accession>
<dbReference type="RefSeq" id="WP_155363184.1">
    <property type="nucleotide sequence ID" value="NZ_CP043930.1"/>
</dbReference>
<sequence>MPRETALELEKYREYLGLLGRMQLDDQLAGKVDVSGVVQLTLFEAGKNGWKEQAEDKRLSWLRRVFANNLLDEIRRFRTQARDVERERSIEQTLEKSADRLNCWLASGYSTPSQTSGPCGRATETGNGAGISLSCSTTSD</sequence>
<protein>
    <submittedName>
        <fullName evidence="1">Uncharacterized protein</fullName>
    </submittedName>
</protein>
<name>A0A6I6A843_9PLAN</name>
<dbReference type="EMBL" id="CP043930">
    <property type="protein sequence ID" value="QGQ22090.1"/>
    <property type="molecule type" value="Genomic_DNA"/>
</dbReference>